<feature type="transmembrane region" description="Helical" evidence="1">
    <location>
        <begin position="61"/>
        <end position="82"/>
    </location>
</feature>
<keyword evidence="1" id="KW-1133">Transmembrane helix</keyword>
<keyword evidence="3" id="KW-1185">Reference proteome</keyword>
<keyword evidence="1" id="KW-0472">Membrane</keyword>
<dbReference type="AlphaFoldDB" id="A0A554S8D7"/>
<feature type="transmembrane region" description="Helical" evidence="1">
    <location>
        <begin position="309"/>
        <end position="331"/>
    </location>
</feature>
<evidence type="ECO:0000256" key="1">
    <source>
        <dbReference type="SAM" id="Phobius"/>
    </source>
</evidence>
<name>A0A554S8D7_9ACTN</name>
<accession>A0A554S8D7</accession>
<protein>
    <submittedName>
        <fullName evidence="2">Uncharacterized protein</fullName>
    </submittedName>
</protein>
<evidence type="ECO:0000313" key="2">
    <source>
        <dbReference type="EMBL" id="TSD62606.1"/>
    </source>
</evidence>
<sequence>MLSPESAASLATLMPWLRSPAGLTRLGLVTAAVLVAAIVSGVLYTVALVAPAGDLASAGTVFGGVLTFAGMALGAGVSAGIFGSTISVTVFSLGTLLATWGAVHALTRRGTAEEHGLAAIGRVARTVVEAVTAATALTILTAFASVGAAEFDFFGQFSARPRWFTTWIVTALAVAIGAATGRRAAGGAAPHPVTTALREAVCLHALWLTVFGPVAVVAVAIALIRDDNAITLLAIPPMLGNLVAAVIALAHLGAVTLSETGASTEIGWAWDIADGHGAWCILLAVILLAVGAVRLGIHRERSSVPVWSRTWQLPAITLLVWVLLAALATGIRMSAGGFGHIGIGLAWWTPFTVAIAAALVSAGAEFAPAVAYALSPRLTALIAGSAATMRWLHGPPPAASSDEAPPDEGTEATAVLPLGTDEADDTEATIVLSDGATPDPAPVTGPAPMDPLTKRRVVIAGSVIAGLVLLVGGFFVALSIVNAQRSPAGTVEDYLALLADGQAEAAGELVDPGIASDERALLSDEAMSGATLLEVGEVRVDDRGSDSATVTASLSLDGERFEHTFEVRGGEKRFGVLDTWTLDDPLLVPVTLGSDAQDSLLVGDAEVTLDESSGFFGSSEYGAELYAYPGIYEVSAPETEYVSTEAVTLRATPGGAGADAMLESEPSDGLREAVLEQVRARVEQCATPPTNMDDVCPSAVRDDDLAELTVTTQPEDFERLELGGFRAEDAVITIRPNPGLFNGDPDPEEIEFALDGSISIEGGEVVVDFDDTWW</sequence>
<feature type="transmembrane region" description="Helical" evidence="1">
    <location>
        <begin position="343"/>
        <end position="364"/>
    </location>
</feature>
<dbReference type="EMBL" id="VLNT01000008">
    <property type="protein sequence ID" value="TSD62606.1"/>
    <property type="molecule type" value="Genomic_DNA"/>
</dbReference>
<feature type="transmembrane region" description="Helical" evidence="1">
    <location>
        <begin position="88"/>
        <end position="106"/>
    </location>
</feature>
<organism evidence="2 3">
    <name type="scientific">Aeromicrobium piscarium</name>
    <dbReference type="NCBI Taxonomy" id="2590901"/>
    <lineage>
        <taxon>Bacteria</taxon>
        <taxon>Bacillati</taxon>
        <taxon>Actinomycetota</taxon>
        <taxon>Actinomycetes</taxon>
        <taxon>Propionibacteriales</taxon>
        <taxon>Nocardioidaceae</taxon>
        <taxon>Aeromicrobium</taxon>
    </lineage>
</organism>
<feature type="transmembrane region" description="Helical" evidence="1">
    <location>
        <begin position="26"/>
        <end position="49"/>
    </location>
</feature>
<gene>
    <name evidence="2" type="ORF">FNM00_11675</name>
</gene>
<feature type="transmembrane region" description="Helical" evidence="1">
    <location>
        <begin position="127"/>
        <end position="149"/>
    </location>
</feature>
<proteinExistence type="predicted"/>
<dbReference type="Proteomes" id="UP000316988">
    <property type="component" value="Unassembled WGS sequence"/>
</dbReference>
<evidence type="ECO:0000313" key="3">
    <source>
        <dbReference type="Proteomes" id="UP000316988"/>
    </source>
</evidence>
<reference evidence="2 3" key="1">
    <citation type="submission" date="2019-07" db="EMBL/GenBank/DDBJ databases">
        <authorList>
            <person name="Zhao L.H."/>
        </authorList>
    </citation>
    <scope>NUCLEOTIDE SEQUENCE [LARGE SCALE GENOMIC DNA]</scope>
    <source>
        <strain evidence="2 3">Co35</strain>
    </source>
</reference>
<comment type="caution">
    <text evidence="2">The sequence shown here is derived from an EMBL/GenBank/DDBJ whole genome shotgun (WGS) entry which is preliminary data.</text>
</comment>
<feature type="transmembrane region" description="Helical" evidence="1">
    <location>
        <begin position="230"/>
        <end position="257"/>
    </location>
</feature>
<feature type="transmembrane region" description="Helical" evidence="1">
    <location>
        <begin position="278"/>
        <end position="297"/>
    </location>
</feature>
<keyword evidence="1" id="KW-0812">Transmembrane</keyword>
<feature type="transmembrane region" description="Helical" evidence="1">
    <location>
        <begin position="457"/>
        <end position="481"/>
    </location>
</feature>
<feature type="transmembrane region" description="Helical" evidence="1">
    <location>
        <begin position="201"/>
        <end position="224"/>
    </location>
</feature>
<feature type="transmembrane region" description="Helical" evidence="1">
    <location>
        <begin position="161"/>
        <end position="180"/>
    </location>
</feature>